<gene>
    <name evidence="1" type="ORF">AF333_07800</name>
    <name evidence="2" type="ORF">SAMN04487909_106168</name>
</gene>
<dbReference type="STRING" id="47500.AF333_07800"/>
<protein>
    <submittedName>
        <fullName evidence="1">Oxidoreductase</fullName>
    </submittedName>
</protein>
<proteinExistence type="predicted"/>
<dbReference type="AlphaFoldDB" id="A0A0D1YC57"/>
<keyword evidence="3" id="KW-1185">Reference proteome</keyword>
<dbReference type="PATRIC" id="fig|47500.8.peg.6213"/>
<dbReference type="Gene3D" id="3.40.50.720">
    <property type="entry name" value="NAD(P)-binding Rossmann-like Domain"/>
    <property type="match status" value="1"/>
</dbReference>
<evidence type="ECO:0000313" key="1">
    <source>
        <dbReference type="EMBL" id="KON95403.1"/>
    </source>
</evidence>
<evidence type="ECO:0000313" key="4">
    <source>
        <dbReference type="Proteomes" id="UP000182836"/>
    </source>
</evidence>
<organism evidence="1 3">
    <name type="scientific">Aneurinibacillus migulanus</name>
    <name type="common">Bacillus migulanus</name>
    <dbReference type="NCBI Taxonomy" id="47500"/>
    <lineage>
        <taxon>Bacteria</taxon>
        <taxon>Bacillati</taxon>
        <taxon>Bacillota</taxon>
        <taxon>Bacilli</taxon>
        <taxon>Bacillales</taxon>
        <taxon>Paenibacillaceae</taxon>
        <taxon>Aneurinibacillus group</taxon>
        <taxon>Aneurinibacillus</taxon>
    </lineage>
</organism>
<dbReference type="Proteomes" id="UP000037269">
    <property type="component" value="Unassembled WGS sequence"/>
</dbReference>
<reference evidence="1 3" key="1">
    <citation type="submission" date="2015-07" db="EMBL/GenBank/DDBJ databases">
        <title>Fjat-14205 dsm 2895.</title>
        <authorList>
            <person name="Liu B."/>
            <person name="Wang J."/>
            <person name="Zhu Y."/>
            <person name="Liu G."/>
            <person name="Chen Q."/>
            <person name="Chen Z."/>
            <person name="Lan J."/>
            <person name="Che J."/>
            <person name="Ge C."/>
            <person name="Shi H."/>
            <person name="Pan Z."/>
            <person name="Liu X."/>
        </authorList>
    </citation>
    <scope>NUCLEOTIDE SEQUENCE [LARGE SCALE GENOMIC DNA]</scope>
    <source>
        <strain evidence="1 3">DSM 2895</strain>
    </source>
</reference>
<evidence type="ECO:0000313" key="3">
    <source>
        <dbReference type="Proteomes" id="UP000037269"/>
    </source>
</evidence>
<name>A0A0D1YC57_ANEMI</name>
<dbReference type="EMBL" id="LGUG01000004">
    <property type="protein sequence ID" value="KON95403.1"/>
    <property type="molecule type" value="Genomic_DNA"/>
</dbReference>
<dbReference type="OrthoDB" id="3192at2"/>
<dbReference type="GeneID" id="42305098"/>
<evidence type="ECO:0000313" key="2">
    <source>
        <dbReference type="EMBL" id="SDI68655.1"/>
    </source>
</evidence>
<dbReference type="InterPro" id="IPR036291">
    <property type="entry name" value="NAD(P)-bd_dom_sf"/>
</dbReference>
<dbReference type="SUPFAM" id="SSF51735">
    <property type="entry name" value="NAD(P)-binding Rossmann-fold domains"/>
    <property type="match status" value="1"/>
</dbReference>
<sequence>MKEGKISVVVIGGGETGTPLLRQLAEAPFVEILGVADLDEDAPGMMLATEKGIATTTDFMELVQKGSEVDIIIEVTGVSEVRERLRTYMQQSENHHTIIMHEMIAILMMSLSRGNLVDMKHGEIEYK</sequence>
<dbReference type="Proteomes" id="UP000182836">
    <property type="component" value="Unassembled WGS sequence"/>
</dbReference>
<reference evidence="2 4" key="2">
    <citation type="submission" date="2016-10" db="EMBL/GenBank/DDBJ databases">
        <authorList>
            <person name="de Groot N.N."/>
        </authorList>
    </citation>
    <scope>NUCLEOTIDE SEQUENCE [LARGE SCALE GENOMIC DNA]</scope>
    <source>
        <strain evidence="2 4">DSM 2895</strain>
    </source>
</reference>
<accession>A0A0D1YC57</accession>
<dbReference type="EMBL" id="FNED01000006">
    <property type="protein sequence ID" value="SDI68655.1"/>
    <property type="molecule type" value="Genomic_DNA"/>
</dbReference>
<dbReference type="RefSeq" id="WP_043065592.1">
    <property type="nucleotide sequence ID" value="NZ_BJOA01000022.1"/>
</dbReference>